<evidence type="ECO:0000313" key="2">
    <source>
        <dbReference type="Proteomes" id="UP000294847"/>
    </source>
</evidence>
<dbReference type="Proteomes" id="UP000294847">
    <property type="component" value="Chromosome 1"/>
</dbReference>
<reference evidence="1 2" key="1">
    <citation type="journal article" date="2019" name="Mol. Biol. Evol.">
        <title>Blast fungal genomes show frequent chromosomal changes, gene gains and losses, and effector gene turnover.</title>
        <authorList>
            <person name="Gomez Luciano L.B."/>
            <person name="Jason Tsai I."/>
            <person name="Chuma I."/>
            <person name="Tosa Y."/>
            <person name="Chen Y.H."/>
            <person name="Li J.Y."/>
            <person name="Li M.Y."/>
            <person name="Jade Lu M.Y."/>
            <person name="Nakayashiki H."/>
            <person name="Li W.H."/>
        </authorList>
    </citation>
    <scope>NUCLEOTIDE SEQUENCE [LARGE SCALE GENOMIC DNA]</scope>
    <source>
        <strain evidence="1">MZ5-1-6</strain>
    </source>
</reference>
<sequence length="72" mass="7813">MSTGAGKMRSQDLQEGNYVSSLTVKEAQMDPVKTNKQPRGLAGDLPNHCAAHISGISNIGLCWFTSFQKCTR</sequence>
<evidence type="ECO:0000313" key="1">
    <source>
        <dbReference type="EMBL" id="QBZ54561.1"/>
    </source>
</evidence>
<accession>A0A4P7MZH5</accession>
<dbReference type="AlphaFoldDB" id="A0A4P7MZH5"/>
<proteinExistence type="predicted"/>
<dbReference type="EMBL" id="CP034204">
    <property type="protein sequence ID" value="QBZ54561.1"/>
    <property type="molecule type" value="Genomic_DNA"/>
</dbReference>
<name>A0A4P7MZH5_PYROR</name>
<organism evidence="1 2">
    <name type="scientific">Pyricularia oryzae</name>
    <name type="common">Rice blast fungus</name>
    <name type="synonym">Magnaporthe oryzae</name>
    <dbReference type="NCBI Taxonomy" id="318829"/>
    <lineage>
        <taxon>Eukaryota</taxon>
        <taxon>Fungi</taxon>
        <taxon>Dikarya</taxon>
        <taxon>Ascomycota</taxon>
        <taxon>Pezizomycotina</taxon>
        <taxon>Sordariomycetes</taxon>
        <taxon>Sordariomycetidae</taxon>
        <taxon>Magnaporthales</taxon>
        <taxon>Pyriculariaceae</taxon>
        <taxon>Pyricularia</taxon>
    </lineage>
</organism>
<gene>
    <name evidence="1" type="ORF">PoMZ_10261</name>
</gene>
<protein>
    <submittedName>
        <fullName evidence="1">Uncharacterized protein</fullName>
    </submittedName>
</protein>